<evidence type="ECO:0000256" key="1">
    <source>
        <dbReference type="ARBA" id="ARBA00000085"/>
    </source>
</evidence>
<protein>
    <recommendedName>
        <fullName evidence="3">histidine kinase</fullName>
        <ecNumber evidence="3">2.7.13.3</ecNumber>
    </recommendedName>
</protein>
<comment type="catalytic activity">
    <reaction evidence="1">
        <text>ATP + protein L-histidine = ADP + protein N-phospho-L-histidine.</text>
        <dbReference type="EC" id="2.7.13.3"/>
    </reaction>
</comment>
<dbReference type="SMART" id="SM00388">
    <property type="entry name" value="HisKA"/>
    <property type="match status" value="1"/>
</dbReference>
<dbReference type="InterPro" id="IPR036890">
    <property type="entry name" value="HATPase_C_sf"/>
</dbReference>
<dbReference type="EC" id="2.7.13.3" evidence="3"/>
<dbReference type="Pfam" id="PF00672">
    <property type="entry name" value="HAMP"/>
    <property type="match status" value="1"/>
</dbReference>
<feature type="domain" description="Histidine kinase" evidence="15">
    <location>
        <begin position="251"/>
        <end position="467"/>
    </location>
</feature>
<dbReference type="FunFam" id="3.30.565.10:FF:000006">
    <property type="entry name" value="Sensor histidine kinase WalK"/>
    <property type="match status" value="1"/>
</dbReference>
<keyword evidence="8" id="KW-0547">Nucleotide-binding</keyword>
<dbReference type="Gene3D" id="3.30.565.10">
    <property type="entry name" value="Histidine kinase-like ATPase, C-terminal domain"/>
    <property type="match status" value="1"/>
</dbReference>
<dbReference type="CDD" id="cd00082">
    <property type="entry name" value="HisKA"/>
    <property type="match status" value="1"/>
</dbReference>
<dbReference type="PANTHER" id="PTHR45528:SF1">
    <property type="entry name" value="SENSOR HISTIDINE KINASE CPXA"/>
    <property type="match status" value="1"/>
</dbReference>
<dbReference type="GO" id="GO:0000155">
    <property type="term" value="F:phosphorelay sensor kinase activity"/>
    <property type="evidence" value="ECO:0007669"/>
    <property type="project" value="InterPro"/>
</dbReference>
<dbReference type="AlphaFoldDB" id="A0A0V8JQX1"/>
<feature type="transmembrane region" description="Helical" evidence="14">
    <location>
        <begin position="167"/>
        <end position="185"/>
    </location>
</feature>
<dbReference type="InterPro" id="IPR003594">
    <property type="entry name" value="HATPase_dom"/>
</dbReference>
<dbReference type="Pfam" id="PF02518">
    <property type="entry name" value="HATPase_c"/>
    <property type="match status" value="1"/>
</dbReference>
<dbReference type="SUPFAM" id="SSF158472">
    <property type="entry name" value="HAMP domain-like"/>
    <property type="match status" value="1"/>
</dbReference>
<dbReference type="SMART" id="SM00387">
    <property type="entry name" value="HATPase_c"/>
    <property type="match status" value="1"/>
</dbReference>
<keyword evidence="4" id="KW-1003">Cell membrane</keyword>
<dbReference type="Proteomes" id="UP000053681">
    <property type="component" value="Unassembled WGS sequence"/>
</dbReference>
<dbReference type="GO" id="GO:0005886">
    <property type="term" value="C:plasma membrane"/>
    <property type="evidence" value="ECO:0007669"/>
    <property type="project" value="UniProtKB-SubCell"/>
</dbReference>
<keyword evidence="9" id="KW-0418">Kinase</keyword>
<organism evidence="17 18">
    <name type="scientific">Priestia veravalensis</name>
    <dbReference type="NCBI Taxonomy" id="1414648"/>
    <lineage>
        <taxon>Bacteria</taxon>
        <taxon>Bacillati</taxon>
        <taxon>Bacillota</taxon>
        <taxon>Bacilli</taxon>
        <taxon>Bacillales</taxon>
        <taxon>Bacillaceae</taxon>
        <taxon>Priestia</taxon>
    </lineage>
</organism>
<dbReference type="InterPro" id="IPR003661">
    <property type="entry name" value="HisK_dim/P_dom"/>
</dbReference>
<dbReference type="GO" id="GO:0005524">
    <property type="term" value="F:ATP binding"/>
    <property type="evidence" value="ECO:0007669"/>
    <property type="project" value="UniProtKB-KW"/>
</dbReference>
<dbReference type="InterPro" id="IPR050398">
    <property type="entry name" value="HssS/ArlS-like"/>
</dbReference>
<feature type="transmembrane region" description="Helical" evidence="14">
    <location>
        <begin position="12"/>
        <end position="35"/>
    </location>
</feature>
<evidence type="ECO:0000256" key="2">
    <source>
        <dbReference type="ARBA" id="ARBA00004651"/>
    </source>
</evidence>
<dbReference type="PANTHER" id="PTHR45528">
    <property type="entry name" value="SENSOR HISTIDINE KINASE CPXA"/>
    <property type="match status" value="1"/>
</dbReference>
<keyword evidence="13 14" id="KW-0472">Membrane</keyword>
<keyword evidence="12" id="KW-0902">Two-component regulatory system</keyword>
<keyword evidence="10" id="KW-0067">ATP-binding</keyword>
<evidence type="ECO:0000259" key="15">
    <source>
        <dbReference type="PROSITE" id="PS50109"/>
    </source>
</evidence>
<feature type="domain" description="HAMP" evidence="16">
    <location>
        <begin position="191"/>
        <end position="243"/>
    </location>
</feature>
<evidence type="ECO:0000256" key="13">
    <source>
        <dbReference type="ARBA" id="ARBA00023136"/>
    </source>
</evidence>
<evidence type="ECO:0000256" key="7">
    <source>
        <dbReference type="ARBA" id="ARBA00022692"/>
    </source>
</evidence>
<evidence type="ECO:0000256" key="11">
    <source>
        <dbReference type="ARBA" id="ARBA00022989"/>
    </source>
</evidence>
<comment type="caution">
    <text evidence="17">The sequence shown here is derived from an EMBL/GenBank/DDBJ whole genome shotgun (WGS) entry which is preliminary data.</text>
</comment>
<dbReference type="Gene3D" id="6.10.340.10">
    <property type="match status" value="1"/>
</dbReference>
<dbReference type="FunFam" id="1.10.287.130:FF:000001">
    <property type="entry name" value="Two-component sensor histidine kinase"/>
    <property type="match status" value="1"/>
</dbReference>
<gene>
    <name evidence="17" type="ORF">AS180_03110</name>
</gene>
<dbReference type="InterPro" id="IPR004358">
    <property type="entry name" value="Sig_transdc_His_kin-like_C"/>
</dbReference>
<dbReference type="InterPro" id="IPR003660">
    <property type="entry name" value="HAMP_dom"/>
</dbReference>
<keyword evidence="18" id="KW-1185">Reference proteome</keyword>
<dbReference type="SMART" id="SM00304">
    <property type="entry name" value="HAMP"/>
    <property type="match status" value="1"/>
</dbReference>
<accession>A0A0V8JQX1</accession>
<dbReference type="CDD" id="cd00075">
    <property type="entry name" value="HATPase"/>
    <property type="match status" value="1"/>
</dbReference>
<dbReference type="Pfam" id="PF00512">
    <property type="entry name" value="HisKA"/>
    <property type="match status" value="1"/>
</dbReference>
<dbReference type="PROSITE" id="PS50885">
    <property type="entry name" value="HAMP"/>
    <property type="match status" value="1"/>
</dbReference>
<evidence type="ECO:0000313" key="17">
    <source>
        <dbReference type="EMBL" id="KSU89292.1"/>
    </source>
</evidence>
<evidence type="ECO:0000256" key="8">
    <source>
        <dbReference type="ARBA" id="ARBA00022741"/>
    </source>
</evidence>
<dbReference type="PROSITE" id="PS50109">
    <property type="entry name" value="HIS_KIN"/>
    <property type="match status" value="1"/>
</dbReference>
<name>A0A0V8JQX1_9BACI</name>
<proteinExistence type="predicted"/>
<evidence type="ECO:0000259" key="16">
    <source>
        <dbReference type="PROSITE" id="PS50885"/>
    </source>
</evidence>
<comment type="subcellular location">
    <subcellularLocation>
        <location evidence="2">Cell membrane</location>
        <topology evidence="2">Multi-pass membrane protein</topology>
    </subcellularLocation>
</comment>
<dbReference type="InterPro" id="IPR005467">
    <property type="entry name" value="His_kinase_dom"/>
</dbReference>
<dbReference type="SUPFAM" id="SSF55874">
    <property type="entry name" value="ATPase domain of HSP90 chaperone/DNA topoisomerase II/histidine kinase"/>
    <property type="match status" value="1"/>
</dbReference>
<evidence type="ECO:0000256" key="3">
    <source>
        <dbReference type="ARBA" id="ARBA00012438"/>
    </source>
</evidence>
<evidence type="ECO:0000256" key="12">
    <source>
        <dbReference type="ARBA" id="ARBA00023012"/>
    </source>
</evidence>
<dbReference type="RefSeq" id="WP_062686363.1">
    <property type="nucleotide sequence ID" value="NZ_KQ758629.1"/>
</dbReference>
<keyword evidence="11 14" id="KW-1133">Transmembrane helix</keyword>
<evidence type="ECO:0000313" key="18">
    <source>
        <dbReference type="Proteomes" id="UP000053681"/>
    </source>
</evidence>
<dbReference type="SUPFAM" id="SSF47384">
    <property type="entry name" value="Homodimeric domain of signal transducing histidine kinase"/>
    <property type="match status" value="1"/>
</dbReference>
<evidence type="ECO:0000256" key="6">
    <source>
        <dbReference type="ARBA" id="ARBA00022679"/>
    </source>
</evidence>
<evidence type="ECO:0000256" key="5">
    <source>
        <dbReference type="ARBA" id="ARBA00022553"/>
    </source>
</evidence>
<dbReference type="Gene3D" id="1.10.287.130">
    <property type="match status" value="1"/>
</dbReference>
<evidence type="ECO:0000256" key="10">
    <source>
        <dbReference type="ARBA" id="ARBA00022840"/>
    </source>
</evidence>
<evidence type="ECO:0000256" key="4">
    <source>
        <dbReference type="ARBA" id="ARBA00022475"/>
    </source>
</evidence>
<keyword evidence="5" id="KW-0597">Phosphoprotein</keyword>
<dbReference type="EMBL" id="LNQP01000007">
    <property type="protein sequence ID" value="KSU89292.1"/>
    <property type="molecule type" value="Genomic_DNA"/>
</dbReference>
<reference evidence="17 18" key="1">
    <citation type="submission" date="2015-11" db="EMBL/GenBank/DDBJ databases">
        <title>Bacillus caseinolyticus sp nov.</title>
        <authorList>
            <person name="Dastager S.G."/>
            <person name="Mawlankar R."/>
        </authorList>
    </citation>
    <scope>NUCLEOTIDE SEQUENCE [LARGE SCALE GENOMIC DNA]</scope>
    <source>
        <strain evidence="17 18">SGD-V-76</strain>
    </source>
</reference>
<keyword evidence="6" id="KW-0808">Transferase</keyword>
<dbReference type="InterPro" id="IPR036097">
    <property type="entry name" value="HisK_dim/P_sf"/>
</dbReference>
<dbReference type="CDD" id="cd06225">
    <property type="entry name" value="HAMP"/>
    <property type="match status" value="1"/>
</dbReference>
<dbReference type="PRINTS" id="PR00344">
    <property type="entry name" value="BCTRLSENSOR"/>
</dbReference>
<evidence type="ECO:0000256" key="14">
    <source>
        <dbReference type="SAM" id="Phobius"/>
    </source>
</evidence>
<sequence length="469" mass="52776">MKKLSLSLTTKLRLLISGLLCFSIVFSFLFIQFLYESLYVDKTESSLVAEGQQIAAHYHTGKISDFLIGNVNWHNTVSEAEILIFNNPEELSGYSPFSKEDKPIISKAERKKLLKGEYIVKKGYEEKFERNLIGAIVPLIDQKTNELAGIVYLYVPLASLNEVFTKAAKILPIVAVITFIFLYLIGNRITKAIVNPLQRMKTFSNEIAKGNFSIRIPSTSNDEVGHLAEAFNSMASSLKKSDEQKREFLANVAHELRTPLSYIKGYSELLQDSTMSQQERNDYLHVIQRETTRMNALVHDLLDLSQLQSETLTMTKSPLVLAQLINETLDVLAISIAKKRLTVSANLDEDIIMNANELRLKQVFYNLIHNAIRYTNAEGHIDISLSHDENKVDINVTDTGIGISKADLSRLGERFFRADKARTRDKGGTGLGLAISKEIIHYHDGTLNFKSNLGQGTTVTITFPYESFQ</sequence>
<evidence type="ECO:0000256" key="9">
    <source>
        <dbReference type="ARBA" id="ARBA00022777"/>
    </source>
</evidence>
<keyword evidence="7 14" id="KW-0812">Transmembrane</keyword>